<evidence type="ECO:0000256" key="2">
    <source>
        <dbReference type="ARBA" id="ARBA00023002"/>
    </source>
</evidence>
<comment type="similarity">
    <text evidence="1">Belongs to the iron-containing alcohol dehydrogenase family.</text>
</comment>
<dbReference type="RefSeq" id="WP_216549609.1">
    <property type="nucleotide sequence ID" value="NZ_JAHLQO010000005.1"/>
</dbReference>
<dbReference type="InterPro" id="IPR039697">
    <property type="entry name" value="Alcohol_dehydrogenase_Fe"/>
</dbReference>
<evidence type="ECO:0000313" key="6">
    <source>
        <dbReference type="EMBL" id="MBU5669769.1"/>
    </source>
</evidence>
<gene>
    <name evidence="6" type="ORF">KQI68_07965</name>
</gene>
<reference evidence="6 7" key="1">
    <citation type="submission" date="2021-06" db="EMBL/GenBank/DDBJ databases">
        <authorList>
            <person name="Sun Q."/>
            <person name="Li D."/>
        </authorList>
    </citation>
    <scope>NUCLEOTIDE SEQUENCE [LARGE SCALE GENOMIC DNA]</scope>
    <source>
        <strain evidence="6 7">MSJ-1</strain>
    </source>
</reference>
<dbReference type="GO" id="GO:0004022">
    <property type="term" value="F:alcohol dehydrogenase (NAD+) activity"/>
    <property type="evidence" value="ECO:0007669"/>
    <property type="project" value="UniProtKB-EC"/>
</dbReference>
<comment type="caution">
    <text evidence="6">The sequence shown here is derived from an EMBL/GenBank/DDBJ whole genome shotgun (WGS) entry which is preliminary data.</text>
</comment>
<dbReference type="Pfam" id="PF25137">
    <property type="entry name" value="ADH_Fe_C"/>
    <property type="match status" value="1"/>
</dbReference>
<evidence type="ECO:0000259" key="5">
    <source>
        <dbReference type="Pfam" id="PF25137"/>
    </source>
</evidence>
<evidence type="ECO:0000313" key="7">
    <source>
        <dbReference type="Proteomes" id="UP000783742"/>
    </source>
</evidence>
<evidence type="ECO:0000256" key="3">
    <source>
        <dbReference type="ARBA" id="ARBA00023027"/>
    </source>
</evidence>
<name>A0ABS6FID5_9FIRM</name>
<dbReference type="InterPro" id="IPR001670">
    <property type="entry name" value="ADH_Fe/GldA"/>
</dbReference>
<sequence length="369" mass="40524">MKILKNGTEIVFEANALSKLEKFENKKILIMTDSFISNSVLMNKLLKNINKNNKIIIFDKVMPDPTLELVGKALSIYIKEGIDILIGFGGGSSIDAAKGVIYFASEILEKDIYFIAIPTTSGTGSEVTSVAVIKDTQTHIKHLLQSDNMLPDLAILDESLLRELPKKIIANTGVDVLTHALEAYVGTKRSAFSDALAEKAGESVVKYLFRSYSNPRDVEAKEEMHMASMMAGMAFEAAGLGVNHAIAHQIGALFGIPHGLCNGLILNNVISFNSKDEKLKKRYACYARKIGVSSSNSDEDAFNALKKFINALQRIMDMPKKISGCNVSKEKVLAELNTLAENALKDNCMKTAPKSIEKEEIKKIIENVY</sequence>
<dbReference type="PANTHER" id="PTHR11496:SF102">
    <property type="entry name" value="ALCOHOL DEHYDROGENASE 4"/>
    <property type="match status" value="1"/>
</dbReference>
<dbReference type="EMBL" id="JAHLQO010000005">
    <property type="protein sequence ID" value="MBU5669769.1"/>
    <property type="molecule type" value="Genomic_DNA"/>
</dbReference>
<keyword evidence="3" id="KW-0520">NAD</keyword>
<feature type="domain" description="Alcohol dehydrogenase iron-type/glycerol dehydrogenase GldA" evidence="4">
    <location>
        <begin position="8"/>
        <end position="157"/>
    </location>
</feature>
<proteinExistence type="inferred from homology"/>
<dbReference type="Pfam" id="PF00465">
    <property type="entry name" value="Fe-ADH"/>
    <property type="match status" value="1"/>
</dbReference>
<dbReference type="PROSITE" id="PS00913">
    <property type="entry name" value="ADH_IRON_1"/>
    <property type="match status" value="1"/>
</dbReference>
<accession>A0ABS6FID5</accession>
<protein>
    <submittedName>
        <fullName evidence="6">Iron-containing alcohol dehydrogenase</fullName>
        <ecNumber evidence="6">1.1.1.1</ecNumber>
    </submittedName>
</protein>
<organism evidence="6 7">
    <name type="scientific">Peptoniphilus ovalis</name>
    <dbReference type="NCBI Taxonomy" id="2841503"/>
    <lineage>
        <taxon>Bacteria</taxon>
        <taxon>Bacillati</taxon>
        <taxon>Bacillota</taxon>
        <taxon>Tissierellia</taxon>
        <taxon>Tissierellales</taxon>
        <taxon>Peptoniphilaceae</taxon>
        <taxon>Peptoniphilus</taxon>
    </lineage>
</organism>
<dbReference type="EC" id="1.1.1.1" evidence="6"/>
<dbReference type="InterPro" id="IPR056798">
    <property type="entry name" value="ADH_Fe_C"/>
</dbReference>
<feature type="domain" description="Fe-containing alcohol dehydrogenase-like C-terminal" evidence="5">
    <location>
        <begin position="170"/>
        <end position="368"/>
    </location>
</feature>
<dbReference type="InterPro" id="IPR018211">
    <property type="entry name" value="ADH_Fe_CS"/>
</dbReference>
<dbReference type="Proteomes" id="UP000783742">
    <property type="component" value="Unassembled WGS sequence"/>
</dbReference>
<dbReference type="PANTHER" id="PTHR11496">
    <property type="entry name" value="ALCOHOL DEHYDROGENASE"/>
    <property type="match status" value="1"/>
</dbReference>
<evidence type="ECO:0000259" key="4">
    <source>
        <dbReference type="Pfam" id="PF00465"/>
    </source>
</evidence>
<keyword evidence="2 6" id="KW-0560">Oxidoreductase</keyword>
<keyword evidence="7" id="KW-1185">Reference proteome</keyword>
<evidence type="ECO:0000256" key="1">
    <source>
        <dbReference type="ARBA" id="ARBA00007358"/>
    </source>
</evidence>